<dbReference type="GeneTree" id="ENSGT00900000143161"/>
<sequence>MAKFLAELLGCALPSKGSSPRLESTIFSTLASEKPLADCKKEQQWNPGYSSISPACLTSPLTEKPGSK</sequence>
<reference evidence="2" key="2">
    <citation type="submission" date="2025-09" db="UniProtKB">
        <authorList>
            <consortium name="Ensembl"/>
        </authorList>
    </citation>
    <scope>IDENTIFICATION</scope>
</reference>
<keyword evidence="3" id="KW-1185">Reference proteome</keyword>
<evidence type="ECO:0000313" key="2">
    <source>
        <dbReference type="Ensembl" id="ENSJJAP00000023359.1"/>
    </source>
</evidence>
<feature type="region of interest" description="Disordered" evidence="1">
    <location>
        <begin position="46"/>
        <end position="68"/>
    </location>
</feature>
<dbReference type="AlphaFoldDB" id="A0A8C5LF94"/>
<dbReference type="OMA" id="PWKNSAY"/>
<accession>A0A8C5LF94</accession>
<dbReference type="Proteomes" id="UP000694385">
    <property type="component" value="Unassembled WGS sequence"/>
</dbReference>
<evidence type="ECO:0000256" key="1">
    <source>
        <dbReference type="SAM" id="MobiDB-lite"/>
    </source>
</evidence>
<protein>
    <submittedName>
        <fullName evidence="2">Uncharacterized protein</fullName>
    </submittedName>
</protein>
<organism evidence="2 3">
    <name type="scientific">Jaculus jaculus</name>
    <name type="common">Lesser Egyptian jerboa</name>
    <dbReference type="NCBI Taxonomy" id="51337"/>
    <lineage>
        <taxon>Eukaryota</taxon>
        <taxon>Metazoa</taxon>
        <taxon>Chordata</taxon>
        <taxon>Craniata</taxon>
        <taxon>Vertebrata</taxon>
        <taxon>Euteleostomi</taxon>
        <taxon>Mammalia</taxon>
        <taxon>Eutheria</taxon>
        <taxon>Euarchontoglires</taxon>
        <taxon>Glires</taxon>
        <taxon>Rodentia</taxon>
        <taxon>Myomorpha</taxon>
        <taxon>Dipodoidea</taxon>
        <taxon>Dipodidae</taxon>
        <taxon>Dipodinae</taxon>
        <taxon>Jaculus</taxon>
    </lineage>
</organism>
<proteinExistence type="predicted"/>
<name>A0A8C5LF94_JACJA</name>
<evidence type="ECO:0000313" key="3">
    <source>
        <dbReference type="Proteomes" id="UP000694385"/>
    </source>
</evidence>
<dbReference type="Ensembl" id="ENSJJAT00000029936.1">
    <property type="protein sequence ID" value="ENSJJAP00000023359.1"/>
    <property type="gene ID" value="ENSJJAG00000023150.1"/>
</dbReference>
<reference evidence="2" key="1">
    <citation type="submission" date="2025-08" db="UniProtKB">
        <authorList>
            <consortium name="Ensembl"/>
        </authorList>
    </citation>
    <scope>IDENTIFICATION</scope>
</reference>